<protein>
    <submittedName>
        <fullName evidence="13">ABC transporter ATP-binding protein</fullName>
    </submittedName>
</protein>
<dbReference type="Gene3D" id="3.40.50.300">
    <property type="entry name" value="P-loop containing nucleotide triphosphate hydrolases"/>
    <property type="match status" value="2"/>
</dbReference>
<dbReference type="GO" id="GO:0016887">
    <property type="term" value="F:ATP hydrolysis activity"/>
    <property type="evidence" value="ECO:0007669"/>
    <property type="project" value="InterPro"/>
</dbReference>
<evidence type="ECO:0000256" key="11">
    <source>
        <dbReference type="SAM" id="Coils"/>
    </source>
</evidence>
<comment type="function">
    <text evidence="10">Probably part of an ABC transporter complex. Responsible for energy coupling to the transport system.</text>
</comment>
<dbReference type="FunFam" id="3.40.50.300:FF:000224">
    <property type="entry name" value="Energy-coupling factor transporter ATP-binding protein EcfA"/>
    <property type="match status" value="2"/>
</dbReference>
<feature type="coiled-coil region" evidence="11">
    <location>
        <begin position="113"/>
        <end position="140"/>
    </location>
</feature>
<feature type="domain" description="ABC transporter" evidence="12">
    <location>
        <begin position="7"/>
        <end position="247"/>
    </location>
</feature>
<reference evidence="13" key="1">
    <citation type="journal article" date="2020" name="mSystems">
        <title>Genome- and Community-Level Interaction Insights into Carbon Utilization and Element Cycling Functions of Hydrothermarchaeota in Hydrothermal Sediment.</title>
        <authorList>
            <person name="Zhou Z."/>
            <person name="Liu Y."/>
            <person name="Xu W."/>
            <person name="Pan J."/>
            <person name="Luo Z.H."/>
            <person name="Li M."/>
        </authorList>
    </citation>
    <scope>NUCLEOTIDE SEQUENCE [LARGE SCALE GENOMIC DNA]</scope>
    <source>
        <strain evidence="13">SpSt-556</strain>
    </source>
</reference>
<dbReference type="InterPro" id="IPR003593">
    <property type="entry name" value="AAA+_ATPase"/>
</dbReference>
<comment type="similarity">
    <text evidence="2">Belongs to the ABC transporter superfamily.</text>
</comment>
<gene>
    <name evidence="13" type="ORF">ENT17_10410</name>
</gene>
<keyword evidence="7 13" id="KW-0067">ATP-binding</keyword>
<dbReference type="InterPro" id="IPR050095">
    <property type="entry name" value="ECF_ABC_transporter_ATP-bd"/>
</dbReference>
<dbReference type="GO" id="GO:0005524">
    <property type="term" value="F:ATP binding"/>
    <property type="evidence" value="ECO:0007669"/>
    <property type="project" value="UniProtKB-KW"/>
</dbReference>
<dbReference type="Pfam" id="PF00005">
    <property type="entry name" value="ABC_tran"/>
    <property type="match status" value="2"/>
</dbReference>
<accession>A0A7C4L0P1</accession>
<proteinExistence type="inferred from homology"/>
<dbReference type="EMBL" id="DSXR01000103">
    <property type="protein sequence ID" value="HGS88017.1"/>
    <property type="molecule type" value="Genomic_DNA"/>
</dbReference>
<dbReference type="PANTHER" id="PTHR43553">
    <property type="entry name" value="HEAVY METAL TRANSPORTER"/>
    <property type="match status" value="1"/>
</dbReference>
<keyword evidence="8" id="KW-1278">Translocase</keyword>
<evidence type="ECO:0000256" key="5">
    <source>
        <dbReference type="ARBA" id="ARBA00022737"/>
    </source>
</evidence>
<evidence type="ECO:0000256" key="4">
    <source>
        <dbReference type="ARBA" id="ARBA00022475"/>
    </source>
</evidence>
<keyword evidence="3" id="KW-0813">Transport</keyword>
<evidence type="ECO:0000313" key="13">
    <source>
        <dbReference type="EMBL" id="HGS88017.1"/>
    </source>
</evidence>
<evidence type="ECO:0000256" key="10">
    <source>
        <dbReference type="ARBA" id="ARBA00025157"/>
    </source>
</evidence>
<evidence type="ECO:0000256" key="6">
    <source>
        <dbReference type="ARBA" id="ARBA00022741"/>
    </source>
</evidence>
<dbReference type="SMART" id="SM00382">
    <property type="entry name" value="AAA"/>
    <property type="match status" value="2"/>
</dbReference>
<feature type="domain" description="ABC transporter" evidence="12">
    <location>
        <begin position="277"/>
        <end position="509"/>
    </location>
</feature>
<dbReference type="PROSITE" id="PS00211">
    <property type="entry name" value="ABC_TRANSPORTER_1"/>
    <property type="match status" value="2"/>
</dbReference>
<dbReference type="CDD" id="cd03225">
    <property type="entry name" value="ABC_cobalt_CbiO_domain1"/>
    <property type="match status" value="2"/>
</dbReference>
<organism evidence="13">
    <name type="scientific">Bellilinea caldifistulae</name>
    <dbReference type="NCBI Taxonomy" id="360411"/>
    <lineage>
        <taxon>Bacteria</taxon>
        <taxon>Bacillati</taxon>
        <taxon>Chloroflexota</taxon>
        <taxon>Anaerolineae</taxon>
        <taxon>Anaerolineales</taxon>
        <taxon>Anaerolineaceae</taxon>
        <taxon>Bellilinea</taxon>
    </lineage>
</organism>
<keyword evidence="6" id="KW-0547">Nucleotide-binding</keyword>
<evidence type="ECO:0000256" key="2">
    <source>
        <dbReference type="ARBA" id="ARBA00005417"/>
    </source>
</evidence>
<dbReference type="SUPFAM" id="SSF52540">
    <property type="entry name" value="P-loop containing nucleoside triphosphate hydrolases"/>
    <property type="match status" value="2"/>
</dbReference>
<keyword evidence="9" id="KW-0472">Membrane</keyword>
<dbReference type="InterPro" id="IPR027417">
    <property type="entry name" value="P-loop_NTPase"/>
</dbReference>
<dbReference type="NCBIfam" id="NF010167">
    <property type="entry name" value="PRK13648.1"/>
    <property type="match status" value="2"/>
</dbReference>
<dbReference type="AlphaFoldDB" id="A0A7C4L0P1"/>
<comment type="subcellular location">
    <subcellularLocation>
        <location evidence="1">Cell membrane</location>
        <topology evidence="1">Peripheral membrane protein</topology>
    </subcellularLocation>
</comment>
<name>A0A7C4L0P1_9CHLR</name>
<dbReference type="PROSITE" id="PS50893">
    <property type="entry name" value="ABC_TRANSPORTER_2"/>
    <property type="match status" value="2"/>
</dbReference>
<keyword evidence="4" id="KW-1003">Cell membrane</keyword>
<keyword evidence="11" id="KW-0175">Coiled coil</keyword>
<evidence type="ECO:0000259" key="12">
    <source>
        <dbReference type="PROSITE" id="PS50893"/>
    </source>
</evidence>
<keyword evidence="5" id="KW-0677">Repeat</keyword>
<evidence type="ECO:0000256" key="3">
    <source>
        <dbReference type="ARBA" id="ARBA00022448"/>
    </source>
</evidence>
<dbReference type="GO" id="GO:0043190">
    <property type="term" value="C:ATP-binding cassette (ABC) transporter complex"/>
    <property type="evidence" value="ECO:0007669"/>
    <property type="project" value="TreeGrafter"/>
</dbReference>
<evidence type="ECO:0000256" key="7">
    <source>
        <dbReference type="ARBA" id="ARBA00022840"/>
    </source>
</evidence>
<sequence length="541" mass="59780">MMVPSPVIIENLSFRYRSRSDFAIRNINLTVDQPQVVLIAGASGCGKTTLARCINGLIPRSYKGELSGKIYLQGQDIAGLPLARISQLVGTVLQDPERQILGSMVMNEVAFGLENLGLSRDEIRRRVDEALERLKIAHLRDRQTHYLSGGEKQKVALAGVLAMKPSILLLDEPLASLDPASAQDALEVIRSLADEGMTVLMVEHRVEDVLRIQPERVLFMKDGEIQYDGDPQHLVERVDYREVKLPAPMIMELAVKDPPPPPLNILPGVNSGGGPLVEFKDVAFGYESGPEVLHGINLQIRRGDVIAVLGPNGAGKTTLVKHAIGLLKPKRGKVLINGKDTHQLSVAEIASTLGYVFQSPSHMLFAPTVYDELAFGPTNLKHPEEQIRKEVSQAIEIVNLQGYEKTPPLSMSFGQQKRVSIAAILAMRSRILVMDEPTAGQDYKNYMNFMNSILEMPGFEAILFITHDLDMAVIYANRVLLVNDGQVVADGAPAEVLSDLERLRQCRLLPTSLLETNLKYYPRTQQFFRAEALTHYLASGE</sequence>
<dbReference type="InterPro" id="IPR015856">
    <property type="entry name" value="ABC_transpr_CbiO/EcfA_su"/>
</dbReference>
<dbReference type="GO" id="GO:0042626">
    <property type="term" value="F:ATPase-coupled transmembrane transporter activity"/>
    <property type="evidence" value="ECO:0007669"/>
    <property type="project" value="TreeGrafter"/>
</dbReference>
<dbReference type="PANTHER" id="PTHR43553:SF23">
    <property type="entry name" value="ABC TRANSPORTER ATP-BINDING COMPONENT"/>
    <property type="match status" value="1"/>
</dbReference>
<evidence type="ECO:0000256" key="9">
    <source>
        <dbReference type="ARBA" id="ARBA00023136"/>
    </source>
</evidence>
<evidence type="ECO:0000256" key="1">
    <source>
        <dbReference type="ARBA" id="ARBA00004202"/>
    </source>
</evidence>
<evidence type="ECO:0000256" key="8">
    <source>
        <dbReference type="ARBA" id="ARBA00022967"/>
    </source>
</evidence>
<dbReference type="InterPro" id="IPR017871">
    <property type="entry name" value="ABC_transporter-like_CS"/>
</dbReference>
<comment type="caution">
    <text evidence="13">The sequence shown here is derived from an EMBL/GenBank/DDBJ whole genome shotgun (WGS) entry which is preliminary data.</text>
</comment>
<dbReference type="InterPro" id="IPR003439">
    <property type="entry name" value="ABC_transporter-like_ATP-bd"/>
</dbReference>